<evidence type="ECO:0000256" key="2">
    <source>
        <dbReference type="ARBA" id="ARBA00022741"/>
    </source>
</evidence>
<protein>
    <submittedName>
        <fullName evidence="5">Uncharacterized protein</fullName>
    </submittedName>
</protein>
<organism evidence="5 6">
    <name type="scientific">Tulasnella calospora MUT 4182</name>
    <dbReference type="NCBI Taxonomy" id="1051891"/>
    <lineage>
        <taxon>Eukaryota</taxon>
        <taxon>Fungi</taxon>
        <taxon>Dikarya</taxon>
        <taxon>Basidiomycota</taxon>
        <taxon>Agaricomycotina</taxon>
        <taxon>Agaricomycetes</taxon>
        <taxon>Cantharellales</taxon>
        <taxon>Tulasnellaceae</taxon>
        <taxon>Tulasnella</taxon>
    </lineage>
</organism>
<sequence length="160" mass="17768">MVLGKMKQIAEAYLREKVPPALVTVSTYFNDAQRRPPRRRSDHPPCHQQTHHRPIPYALDKKNSRGADEFYIIVYDLGGGTFGVSLLTIDDGVFEVLATAGFQAQAQEGPLLKRRSPSSETARERAKLPPAMTLAPVHSFLNRARPSLLPPSAMYRTTSG</sequence>
<keyword evidence="2" id="KW-0547">Nucleotide-binding</keyword>
<keyword evidence="6" id="KW-1185">Reference proteome</keyword>
<dbReference type="STRING" id="1051891.A0A0C3PYT0"/>
<dbReference type="PRINTS" id="PR00301">
    <property type="entry name" value="HEATSHOCK70"/>
</dbReference>
<dbReference type="InterPro" id="IPR018181">
    <property type="entry name" value="Heat_shock_70_CS"/>
</dbReference>
<dbReference type="GO" id="GO:0140662">
    <property type="term" value="F:ATP-dependent protein folding chaperone"/>
    <property type="evidence" value="ECO:0007669"/>
    <property type="project" value="InterPro"/>
</dbReference>
<evidence type="ECO:0000256" key="4">
    <source>
        <dbReference type="SAM" id="MobiDB-lite"/>
    </source>
</evidence>
<name>A0A0C3PYT0_9AGAM</name>
<dbReference type="Proteomes" id="UP000054248">
    <property type="component" value="Unassembled WGS sequence"/>
</dbReference>
<dbReference type="Gene3D" id="3.30.420.40">
    <property type="match status" value="2"/>
</dbReference>
<dbReference type="Pfam" id="PF00012">
    <property type="entry name" value="HSP70"/>
    <property type="match status" value="2"/>
</dbReference>
<dbReference type="SUPFAM" id="SSF53067">
    <property type="entry name" value="Actin-like ATPase domain"/>
    <property type="match status" value="1"/>
</dbReference>
<dbReference type="PROSITE" id="PS00329">
    <property type="entry name" value="HSP70_2"/>
    <property type="match status" value="1"/>
</dbReference>
<evidence type="ECO:0000256" key="1">
    <source>
        <dbReference type="ARBA" id="ARBA00007381"/>
    </source>
</evidence>
<evidence type="ECO:0000313" key="5">
    <source>
        <dbReference type="EMBL" id="KIO20530.1"/>
    </source>
</evidence>
<dbReference type="OrthoDB" id="3266308at2759"/>
<feature type="region of interest" description="Disordered" evidence="4">
    <location>
        <begin position="29"/>
        <end position="59"/>
    </location>
</feature>
<dbReference type="AlphaFoldDB" id="A0A0C3PYT0"/>
<evidence type="ECO:0000313" key="6">
    <source>
        <dbReference type="Proteomes" id="UP000054248"/>
    </source>
</evidence>
<accession>A0A0C3PYT0</accession>
<dbReference type="InterPro" id="IPR013126">
    <property type="entry name" value="Hsp_70_fam"/>
</dbReference>
<evidence type="ECO:0000256" key="3">
    <source>
        <dbReference type="ARBA" id="ARBA00022840"/>
    </source>
</evidence>
<dbReference type="PANTHER" id="PTHR19375">
    <property type="entry name" value="HEAT SHOCK PROTEIN 70KDA"/>
    <property type="match status" value="1"/>
</dbReference>
<dbReference type="InterPro" id="IPR043129">
    <property type="entry name" value="ATPase_NBD"/>
</dbReference>
<comment type="similarity">
    <text evidence="1">Belongs to the heat shock protein 70 family.</text>
</comment>
<reference evidence="6" key="2">
    <citation type="submission" date="2015-01" db="EMBL/GenBank/DDBJ databases">
        <title>Evolutionary Origins and Diversification of the Mycorrhizal Mutualists.</title>
        <authorList>
            <consortium name="DOE Joint Genome Institute"/>
            <consortium name="Mycorrhizal Genomics Consortium"/>
            <person name="Kohler A."/>
            <person name="Kuo A."/>
            <person name="Nagy L.G."/>
            <person name="Floudas D."/>
            <person name="Copeland A."/>
            <person name="Barry K.W."/>
            <person name="Cichocki N."/>
            <person name="Veneault-Fourrey C."/>
            <person name="LaButti K."/>
            <person name="Lindquist E.A."/>
            <person name="Lipzen A."/>
            <person name="Lundell T."/>
            <person name="Morin E."/>
            <person name="Murat C."/>
            <person name="Riley R."/>
            <person name="Ohm R."/>
            <person name="Sun H."/>
            <person name="Tunlid A."/>
            <person name="Henrissat B."/>
            <person name="Grigoriev I.V."/>
            <person name="Hibbett D.S."/>
            <person name="Martin F."/>
        </authorList>
    </citation>
    <scope>NUCLEOTIDE SEQUENCE [LARGE SCALE GENOMIC DNA]</scope>
    <source>
        <strain evidence="6">MUT 4182</strain>
    </source>
</reference>
<proteinExistence type="inferred from homology"/>
<dbReference type="HOGENOM" id="CLU_1653434_0_0_1"/>
<reference evidence="5 6" key="1">
    <citation type="submission" date="2014-04" db="EMBL/GenBank/DDBJ databases">
        <authorList>
            <consortium name="DOE Joint Genome Institute"/>
            <person name="Kuo A."/>
            <person name="Girlanda M."/>
            <person name="Perotto S."/>
            <person name="Kohler A."/>
            <person name="Nagy L.G."/>
            <person name="Floudas D."/>
            <person name="Copeland A."/>
            <person name="Barry K.W."/>
            <person name="Cichocki N."/>
            <person name="Veneault-Fourrey C."/>
            <person name="LaButti K."/>
            <person name="Lindquist E.A."/>
            <person name="Lipzen A."/>
            <person name="Lundell T."/>
            <person name="Morin E."/>
            <person name="Murat C."/>
            <person name="Sun H."/>
            <person name="Tunlid A."/>
            <person name="Henrissat B."/>
            <person name="Grigoriev I.V."/>
            <person name="Hibbett D.S."/>
            <person name="Martin F."/>
            <person name="Nordberg H.P."/>
            <person name="Cantor M.N."/>
            <person name="Hua S.X."/>
        </authorList>
    </citation>
    <scope>NUCLEOTIDE SEQUENCE [LARGE SCALE GENOMIC DNA]</scope>
    <source>
        <strain evidence="5 6">MUT 4182</strain>
    </source>
</reference>
<dbReference type="FunFam" id="3.30.420.40:FF:000028">
    <property type="entry name" value="heat shock 70 kDa protein-like"/>
    <property type="match status" value="1"/>
</dbReference>
<keyword evidence="3" id="KW-0067">ATP-binding</keyword>
<gene>
    <name evidence="5" type="ORF">M407DRAFT_29845</name>
</gene>
<dbReference type="GO" id="GO:0005524">
    <property type="term" value="F:ATP binding"/>
    <property type="evidence" value="ECO:0007669"/>
    <property type="project" value="UniProtKB-KW"/>
</dbReference>
<dbReference type="EMBL" id="KN823171">
    <property type="protein sequence ID" value="KIO20530.1"/>
    <property type="molecule type" value="Genomic_DNA"/>
</dbReference>